<dbReference type="PANTHER" id="PTHR37842:SF2">
    <property type="entry name" value="GYLCOSYL HYDROLASE 115 C-TERMINAL DOMAIN-CONTAINING PROTEIN"/>
    <property type="match status" value="1"/>
</dbReference>
<feature type="non-terminal residue" evidence="1">
    <location>
        <position position="167"/>
    </location>
</feature>
<organism evidence="1">
    <name type="scientific">human gut metagenome</name>
    <dbReference type="NCBI Taxonomy" id="408170"/>
    <lineage>
        <taxon>unclassified sequences</taxon>
        <taxon>metagenomes</taxon>
        <taxon>organismal metagenomes</taxon>
    </lineage>
</organism>
<dbReference type="InterPro" id="IPR042301">
    <property type="entry name" value="GH115_sf"/>
</dbReference>
<proteinExistence type="predicted"/>
<feature type="non-terminal residue" evidence="1">
    <location>
        <position position="1"/>
    </location>
</feature>
<dbReference type="AlphaFoldDB" id="K1SN33"/>
<reference evidence="1" key="1">
    <citation type="journal article" date="2013" name="Environ. Microbiol.">
        <title>Microbiota from the distal guts of lean and obese adolescents exhibit partial functional redundancy besides clear differences in community structure.</title>
        <authorList>
            <person name="Ferrer M."/>
            <person name="Ruiz A."/>
            <person name="Lanza F."/>
            <person name="Haange S.B."/>
            <person name="Oberbach A."/>
            <person name="Till H."/>
            <person name="Bargiela R."/>
            <person name="Campoy C."/>
            <person name="Segura M.T."/>
            <person name="Richter M."/>
            <person name="von Bergen M."/>
            <person name="Seifert J."/>
            <person name="Suarez A."/>
        </authorList>
    </citation>
    <scope>NUCLEOTIDE SEQUENCE</scope>
</reference>
<dbReference type="InterPro" id="IPR031924">
    <property type="entry name" value="GH115"/>
</dbReference>
<dbReference type="PANTHER" id="PTHR37842">
    <property type="match status" value="1"/>
</dbReference>
<name>K1SN33_9ZZZZ</name>
<dbReference type="Pfam" id="PF15979">
    <property type="entry name" value="Glyco_hydro_115"/>
    <property type="match status" value="1"/>
</dbReference>
<dbReference type="Gene3D" id="3.20.20.520">
    <property type="entry name" value="Glycosyl hydrolase family 115"/>
    <property type="match status" value="1"/>
</dbReference>
<sequence>RFWRDGLTRNKDFENVITLGMRGENDTAIMQHATLEENIQLIRNVLKTQNQLIREIINPDVRQVPRQIVFFSETEEFFYGNKETPGLIGDPELDGVTLMLSDNNHGSTRTLPSPEMRSHPGGYGMYYHMDMHGGPHSFEWVGATYLPKVWEEMTAAYEYGVREIWVT</sequence>
<accession>K1SN33</accession>
<comment type="caution">
    <text evidence="1">The sequence shown here is derived from an EMBL/GenBank/DDBJ whole genome shotgun (WGS) entry which is preliminary data.</text>
</comment>
<dbReference type="EMBL" id="AJWZ01008021">
    <property type="protein sequence ID" value="EKC55290.1"/>
    <property type="molecule type" value="Genomic_DNA"/>
</dbReference>
<gene>
    <name evidence="1" type="ORF">OBE_11633</name>
</gene>
<protein>
    <submittedName>
        <fullName evidence="1">Uncharacterized protein</fullName>
    </submittedName>
</protein>
<evidence type="ECO:0000313" key="1">
    <source>
        <dbReference type="EMBL" id="EKC55290.1"/>
    </source>
</evidence>